<evidence type="ECO:0000313" key="2">
    <source>
        <dbReference type="EMBL" id="ADW17603.1"/>
    </source>
</evidence>
<organism evidence="2 3">
    <name type="scientific">Desulfobulbus propionicus (strain ATCC 33891 / DSM 2032 / VKM B-1956 / 1pr3)</name>
    <dbReference type="NCBI Taxonomy" id="577650"/>
    <lineage>
        <taxon>Bacteria</taxon>
        <taxon>Pseudomonadati</taxon>
        <taxon>Thermodesulfobacteriota</taxon>
        <taxon>Desulfobulbia</taxon>
        <taxon>Desulfobulbales</taxon>
        <taxon>Desulfobulbaceae</taxon>
        <taxon>Desulfobulbus</taxon>
    </lineage>
</organism>
<dbReference type="KEGG" id="dpr:Despr_1448"/>
<gene>
    <name evidence="2" type="ordered locus">Despr_1448</name>
</gene>
<evidence type="ECO:0000313" key="3">
    <source>
        <dbReference type="Proteomes" id="UP000006365"/>
    </source>
</evidence>
<reference evidence="2 3" key="1">
    <citation type="journal article" date="2011" name="Stand. Genomic Sci.">
        <title>Complete genome sequence of Desulfobulbus propionicus type strain (1pr3).</title>
        <authorList>
            <person name="Pagani I."/>
            <person name="Lapidus A."/>
            <person name="Nolan M."/>
            <person name="Lucas S."/>
            <person name="Hammon N."/>
            <person name="Deshpande S."/>
            <person name="Cheng J.F."/>
            <person name="Chertkov O."/>
            <person name="Davenport K."/>
            <person name="Tapia R."/>
            <person name="Han C."/>
            <person name="Goodwin L."/>
            <person name="Pitluck S."/>
            <person name="Liolios K."/>
            <person name="Mavromatis K."/>
            <person name="Ivanova N."/>
            <person name="Mikhailova N."/>
            <person name="Pati A."/>
            <person name="Chen A."/>
            <person name="Palaniappan K."/>
            <person name="Land M."/>
            <person name="Hauser L."/>
            <person name="Chang Y.J."/>
            <person name="Jeffries C.D."/>
            <person name="Detter J.C."/>
            <person name="Brambilla E."/>
            <person name="Kannan K.P."/>
            <person name="Djao O.D."/>
            <person name="Rohde M."/>
            <person name="Pukall R."/>
            <person name="Spring S."/>
            <person name="Goker M."/>
            <person name="Sikorski J."/>
            <person name="Woyke T."/>
            <person name="Bristow J."/>
            <person name="Eisen J.A."/>
            <person name="Markowitz V."/>
            <person name="Hugenholtz P."/>
            <person name="Kyrpides N.C."/>
            <person name="Klenk H.P."/>
        </authorList>
    </citation>
    <scope>NUCLEOTIDE SEQUENCE [LARGE SCALE GENOMIC DNA]</scope>
    <source>
        <strain evidence="3">ATCC 33891 / DSM 2032 / 1pr3</strain>
    </source>
</reference>
<sequence length="151" mass="16315">MLSEQRENAVSGVETLKKMISLLATCIGLAVIVIGLNYAVDVFRLIFTLLHTPASLTDPIAQLATSFGGKAFDIKLTERTIPLANLIALLIYCFGVLLSALLTMALMQTGAKIVSLTAGDRHAVKQLLRSAFGCRARPNDDAAEQKRTIRD</sequence>
<keyword evidence="3" id="KW-1185">Reference proteome</keyword>
<proteinExistence type="predicted"/>
<name>A0A7U3YLV5_DESPD</name>
<dbReference type="EMBL" id="CP002364">
    <property type="protein sequence ID" value="ADW17603.1"/>
    <property type="molecule type" value="Genomic_DNA"/>
</dbReference>
<feature type="transmembrane region" description="Helical" evidence="1">
    <location>
        <begin position="20"/>
        <end position="40"/>
    </location>
</feature>
<keyword evidence="1" id="KW-0472">Membrane</keyword>
<keyword evidence="1" id="KW-0812">Transmembrane</keyword>
<dbReference type="Proteomes" id="UP000006365">
    <property type="component" value="Chromosome"/>
</dbReference>
<protein>
    <submittedName>
        <fullName evidence="2">Uncharacterized protein</fullName>
    </submittedName>
</protein>
<dbReference type="AlphaFoldDB" id="A0A7U3YLV5"/>
<evidence type="ECO:0000256" key="1">
    <source>
        <dbReference type="SAM" id="Phobius"/>
    </source>
</evidence>
<keyword evidence="1" id="KW-1133">Transmembrane helix</keyword>
<feature type="transmembrane region" description="Helical" evidence="1">
    <location>
        <begin position="86"/>
        <end position="107"/>
    </location>
</feature>
<accession>A0A7U3YLV5</accession>